<feature type="transmembrane region" description="Helical" evidence="6">
    <location>
        <begin position="38"/>
        <end position="58"/>
    </location>
</feature>
<keyword evidence="2 6" id="KW-0812">Transmembrane</keyword>
<accession>A0A6J5ZQT4</accession>
<dbReference type="PANTHER" id="PTHR30238">
    <property type="entry name" value="MEMBRANE BOUND PREDICTED REDOX MODULATOR"/>
    <property type="match status" value="1"/>
</dbReference>
<sequence length="342" mass="37630">MNVSNALWGISLAVLVLAFVADFVVVDAKSHAFGPKQAARWVIFYIVAALMFAVFIWTRFGAEYGQQFIAGWVTEYSLSVDNLFVFIVLMSSFAVPTEQRHRVLLVGVAIAIVLRGILIVLGAAAISRFEATFFVFGAFLLYTAIKVWSSDEEPDPEGNALVQRLEKILPVTRDYHDGHLTTKISGKRHITPLFLVMVAVGTTDLLFALDSIPAIFGLTQEAYLVFAANAFALMGLRQLYFLLDGLLAKIIYLSKGLAIILGFISIKLLAHATHAVFHVNIPEVSIAQSLLFIASTLGITVYVSLRAVKRQPNLVETSPFSEVSREAKEHQGEALEDIPDIE</sequence>
<evidence type="ECO:0000256" key="2">
    <source>
        <dbReference type="ARBA" id="ARBA00022692"/>
    </source>
</evidence>
<dbReference type="InterPro" id="IPR022369">
    <property type="entry name" value="Integral_membrane_TerC_rswitch"/>
</dbReference>
<evidence type="ECO:0000256" key="4">
    <source>
        <dbReference type="ARBA" id="ARBA00023136"/>
    </source>
</evidence>
<feature type="transmembrane region" description="Helical" evidence="6">
    <location>
        <begin position="284"/>
        <end position="305"/>
    </location>
</feature>
<feature type="transmembrane region" description="Helical" evidence="6">
    <location>
        <begin position="78"/>
        <end position="96"/>
    </location>
</feature>
<dbReference type="PANTHER" id="PTHR30238:SF0">
    <property type="entry name" value="THYLAKOID MEMBRANE PROTEIN TERC, CHLOROPLASTIC"/>
    <property type="match status" value="1"/>
</dbReference>
<protein>
    <submittedName>
        <fullName evidence="7">Unannotated protein</fullName>
    </submittedName>
</protein>
<evidence type="ECO:0000256" key="3">
    <source>
        <dbReference type="ARBA" id="ARBA00022989"/>
    </source>
</evidence>
<gene>
    <name evidence="7" type="ORF">UFOPK3770_01203</name>
</gene>
<keyword evidence="3 6" id="KW-1133">Transmembrane helix</keyword>
<dbReference type="GO" id="GO:0016020">
    <property type="term" value="C:membrane"/>
    <property type="evidence" value="ECO:0007669"/>
    <property type="project" value="UniProtKB-SubCell"/>
</dbReference>
<name>A0A6J5ZQT4_9ZZZZ</name>
<dbReference type="Pfam" id="PF03741">
    <property type="entry name" value="TerC"/>
    <property type="match status" value="1"/>
</dbReference>
<feature type="transmembrane region" description="Helical" evidence="6">
    <location>
        <begin position="193"/>
        <end position="216"/>
    </location>
</feature>
<dbReference type="NCBIfam" id="TIGR03718">
    <property type="entry name" value="R_switched_Alx"/>
    <property type="match status" value="1"/>
</dbReference>
<dbReference type="EMBL" id="CAESAJ010000171">
    <property type="protein sequence ID" value="CAB4343656.1"/>
    <property type="molecule type" value="Genomic_DNA"/>
</dbReference>
<feature type="region of interest" description="Disordered" evidence="5">
    <location>
        <begin position="321"/>
        <end position="342"/>
    </location>
</feature>
<feature type="transmembrane region" description="Helical" evidence="6">
    <location>
        <begin position="222"/>
        <end position="243"/>
    </location>
</feature>
<dbReference type="InterPro" id="IPR005496">
    <property type="entry name" value="Integral_membrane_TerC"/>
</dbReference>
<evidence type="ECO:0000256" key="5">
    <source>
        <dbReference type="SAM" id="MobiDB-lite"/>
    </source>
</evidence>
<keyword evidence="4 6" id="KW-0472">Membrane</keyword>
<evidence type="ECO:0000256" key="6">
    <source>
        <dbReference type="SAM" id="Phobius"/>
    </source>
</evidence>
<proteinExistence type="predicted"/>
<reference evidence="7" key="1">
    <citation type="submission" date="2020-05" db="EMBL/GenBank/DDBJ databases">
        <authorList>
            <person name="Chiriac C."/>
            <person name="Salcher M."/>
            <person name="Ghai R."/>
            <person name="Kavagutti S V."/>
        </authorList>
    </citation>
    <scope>NUCLEOTIDE SEQUENCE</scope>
</reference>
<organism evidence="7">
    <name type="scientific">freshwater metagenome</name>
    <dbReference type="NCBI Taxonomy" id="449393"/>
    <lineage>
        <taxon>unclassified sequences</taxon>
        <taxon>metagenomes</taxon>
        <taxon>ecological metagenomes</taxon>
    </lineage>
</organism>
<evidence type="ECO:0000256" key="1">
    <source>
        <dbReference type="ARBA" id="ARBA00004141"/>
    </source>
</evidence>
<feature type="transmembrane region" description="Helical" evidence="6">
    <location>
        <begin position="250"/>
        <end position="272"/>
    </location>
</feature>
<feature type="transmembrane region" description="Helical" evidence="6">
    <location>
        <begin position="103"/>
        <end position="125"/>
    </location>
</feature>
<evidence type="ECO:0000313" key="7">
    <source>
        <dbReference type="EMBL" id="CAB4343656.1"/>
    </source>
</evidence>
<dbReference type="AlphaFoldDB" id="A0A6J5ZQT4"/>
<comment type="subcellular location">
    <subcellularLocation>
        <location evidence="1">Membrane</location>
        <topology evidence="1">Multi-pass membrane protein</topology>
    </subcellularLocation>
</comment>
<feature type="compositionally biased region" description="Basic and acidic residues" evidence="5">
    <location>
        <begin position="323"/>
        <end position="333"/>
    </location>
</feature>
<feature type="transmembrane region" description="Helical" evidence="6">
    <location>
        <begin position="6"/>
        <end position="26"/>
    </location>
</feature>